<keyword evidence="2" id="KW-1185">Reference proteome</keyword>
<dbReference type="KEGG" id="spoa:EQM13_05225"/>
<accession>A0A410QAK4</accession>
<dbReference type="Proteomes" id="UP000287969">
    <property type="component" value="Chromosome"/>
</dbReference>
<evidence type="ECO:0000313" key="1">
    <source>
        <dbReference type="EMBL" id="QAT61026.1"/>
    </source>
</evidence>
<proteinExistence type="predicted"/>
<organism evidence="1 2">
    <name type="scientific">Acidilutibacter cellobiosedens</name>
    <dbReference type="NCBI Taxonomy" id="2507161"/>
    <lineage>
        <taxon>Bacteria</taxon>
        <taxon>Bacillati</taxon>
        <taxon>Bacillota</taxon>
        <taxon>Tissierellia</taxon>
        <taxon>Tissierellales</taxon>
        <taxon>Acidilutibacteraceae</taxon>
        <taxon>Acidilutibacter</taxon>
    </lineage>
</organism>
<dbReference type="OrthoDB" id="1649161at2"/>
<protein>
    <submittedName>
        <fullName evidence="1">Uncharacterized protein</fullName>
    </submittedName>
</protein>
<name>A0A410QAK4_9FIRM</name>
<evidence type="ECO:0000313" key="2">
    <source>
        <dbReference type="Proteomes" id="UP000287969"/>
    </source>
</evidence>
<reference evidence="2" key="1">
    <citation type="submission" date="2019-01" db="EMBL/GenBank/DDBJ databases">
        <title>Draft genomes of a novel of Sporanaerobacter strains.</title>
        <authorList>
            <person name="Ma S."/>
        </authorList>
    </citation>
    <scope>NUCLEOTIDE SEQUENCE [LARGE SCALE GENOMIC DNA]</scope>
    <source>
        <strain evidence="2">NJN-17</strain>
    </source>
</reference>
<dbReference type="EMBL" id="CP035282">
    <property type="protein sequence ID" value="QAT61026.1"/>
    <property type="molecule type" value="Genomic_DNA"/>
</dbReference>
<sequence length="264" mass="30446">MVGGIVTTKIDLYCWSDQCPHNSLARNLLYKLMCKGKYDISFYDVSKEYDIAKRMNMYSPTLVVFDNKIRWNGPISLSTIQSIAEGNIPENKPYKVDLGKHIIKGNVEMLTEKNIFDTCICCAPSQKTSCCYSKAEWIKQIRKEFNLPYLGVLHYYNNKCVGGAEFVPSLAVPYPIIKGKDIAFLTCSYLSGEEHDFRSYPLKKLEEKLSSLNYKSLVAIVSEYVVFPNGTLNWFKEKGYIDLGEVYYEERDFARMHLIKKDLY</sequence>
<gene>
    <name evidence="1" type="ORF">EQM13_05225</name>
</gene>
<dbReference type="AlphaFoldDB" id="A0A410QAK4"/>